<dbReference type="EC" id="2.4.-.-" evidence="11"/>
<keyword evidence="4 11" id="KW-0808">Transferase</keyword>
<dbReference type="InterPro" id="IPR050297">
    <property type="entry name" value="LipidA_mod_glycosyltrf_83"/>
</dbReference>
<feature type="transmembrane region" description="Helical" evidence="8">
    <location>
        <begin position="87"/>
        <end position="107"/>
    </location>
</feature>
<evidence type="ECO:0000256" key="4">
    <source>
        <dbReference type="ARBA" id="ARBA00022679"/>
    </source>
</evidence>
<feature type="transmembrane region" description="Helical" evidence="8">
    <location>
        <begin position="259"/>
        <end position="278"/>
    </location>
</feature>
<dbReference type="RefSeq" id="WP_227163164.1">
    <property type="nucleotide sequence ID" value="NZ_JAJCIO010000008.1"/>
</dbReference>
<evidence type="ECO:0000256" key="2">
    <source>
        <dbReference type="ARBA" id="ARBA00022475"/>
    </source>
</evidence>
<evidence type="ECO:0000256" key="6">
    <source>
        <dbReference type="ARBA" id="ARBA00022989"/>
    </source>
</evidence>
<organism evidence="11 12">
    <name type="scientific">Megasphaera massiliensis</name>
    <dbReference type="NCBI Taxonomy" id="1232428"/>
    <lineage>
        <taxon>Bacteria</taxon>
        <taxon>Bacillati</taxon>
        <taxon>Bacillota</taxon>
        <taxon>Negativicutes</taxon>
        <taxon>Veillonellales</taxon>
        <taxon>Veillonellaceae</taxon>
        <taxon>Megasphaera</taxon>
    </lineage>
</organism>
<evidence type="ECO:0000256" key="7">
    <source>
        <dbReference type="ARBA" id="ARBA00023136"/>
    </source>
</evidence>
<evidence type="ECO:0000256" key="5">
    <source>
        <dbReference type="ARBA" id="ARBA00022692"/>
    </source>
</evidence>
<feature type="transmembrane region" description="Helical" evidence="8">
    <location>
        <begin position="410"/>
        <end position="428"/>
    </location>
</feature>
<dbReference type="Proteomes" id="UP001206692">
    <property type="component" value="Unassembled WGS sequence"/>
</dbReference>
<evidence type="ECO:0000256" key="1">
    <source>
        <dbReference type="ARBA" id="ARBA00004651"/>
    </source>
</evidence>
<dbReference type="Pfam" id="PF18583">
    <property type="entry name" value="Arnt_C"/>
    <property type="match status" value="1"/>
</dbReference>
<evidence type="ECO:0000259" key="10">
    <source>
        <dbReference type="Pfam" id="PF18583"/>
    </source>
</evidence>
<dbReference type="InterPro" id="IPR040845">
    <property type="entry name" value="Arnt_C"/>
</dbReference>
<dbReference type="PANTHER" id="PTHR33908">
    <property type="entry name" value="MANNOSYLTRANSFERASE YKCB-RELATED"/>
    <property type="match status" value="1"/>
</dbReference>
<comment type="caution">
    <text evidence="11">The sequence shown here is derived from an EMBL/GenBank/DDBJ whole genome shotgun (WGS) entry which is preliminary data.</text>
</comment>
<feature type="transmembrane region" description="Helical" evidence="8">
    <location>
        <begin position="12"/>
        <end position="34"/>
    </location>
</feature>
<keyword evidence="5 8" id="KW-0812">Transmembrane</keyword>
<keyword evidence="2" id="KW-1003">Cell membrane</keyword>
<keyword evidence="6 8" id="KW-1133">Transmembrane helix</keyword>
<keyword evidence="7 8" id="KW-0472">Membrane</keyword>
<evidence type="ECO:0000256" key="8">
    <source>
        <dbReference type="SAM" id="Phobius"/>
    </source>
</evidence>
<evidence type="ECO:0000313" key="11">
    <source>
        <dbReference type="EMBL" id="MCQ5342650.1"/>
    </source>
</evidence>
<feature type="transmembrane region" description="Helical" evidence="8">
    <location>
        <begin position="208"/>
        <end position="227"/>
    </location>
</feature>
<keyword evidence="3 11" id="KW-0328">Glycosyltransferase</keyword>
<dbReference type="EMBL" id="JANGEW010000010">
    <property type="protein sequence ID" value="MCQ5342650.1"/>
    <property type="molecule type" value="Genomic_DNA"/>
</dbReference>
<evidence type="ECO:0000313" key="12">
    <source>
        <dbReference type="Proteomes" id="UP001206692"/>
    </source>
</evidence>
<proteinExistence type="predicted"/>
<dbReference type="PANTHER" id="PTHR33908:SF3">
    <property type="entry name" value="UNDECAPRENYL PHOSPHATE-ALPHA-4-AMINO-4-DEOXY-L-ARABINOSE ARABINOSYL TRANSFERASE"/>
    <property type="match status" value="1"/>
</dbReference>
<feature type="transmembrane region" description="Helical" evidence="8">
    <location>
        <begin position="382"/>
        <end position="403"/>
    </location>
</feature>
<gene>
    <name evidence="11" type="ORF">NE675_06340</name>
</gene>
<dbReference type="Pfam" id="PF13231">
    <property type="entry name" value="PMT_2"/>
    <property type="match status" value="1"/>
</dbReference>
<evidence type="ECO:0000259" key="9">
    <source>
        <dbReference type="Pfam" id="PF13231"/>
    </source>
</evidence>
<feature type="transmembrane region" description="Helical" evidence="8">
    <location>
        <begin position="119"/>
        <end position="147"/>
    </location>
</feature>
<feature type="transmembrane region" description="Helical" evidence="8">
    <location>
        <begin position="351"/>
        <end position="370"/>
    </location>
</feature>
<protein>
    <submittedName>
        <fullName evidence="11">Glycosyltransferase family 39 protein</fullName>
        <ecNumber evidence="11">2.4.-.-</ecNumber>
    </submittedName>
</protein>
<dbReference type="InterPro" id="IPR038731">
    <property type="entry name" value="RgtA/B/C-like"/>
</dbReference>
<keyword evidence="12" id="KW-1185">Reference proteome</keyword>
<feature type="domain" description="Glycosyltransferase RgtA/B/C/D-like" evidence="9">
    <location>
        <begin position="67"/>
        <end position="226"/>
    </location>
</feature>
<feature type="domain" description="Aminoarabinose transferase C-terminal" evidence="10">
    <location>
        <begin position="452"/>
        <end position="530"/>
    </location>
</feature>
<evidence type="ECO:0000256" key="3">
    <source>
        <dbReference type="ARBA" id="ARBA00022676"/>
    </source>
</evidence>
<feature type="transmembrane region" description="Helical" evidence="8">
    <location>
        <begin position="322"/>
        <end position="339"/>
    </location>
</feature>
<name>A0ABT1STP7_9FIRM</name>
<reference evidence="11 12" key="1">
    <citation type="submission" date="2022-06" db="EMBL/GenBank/DDBJ databases">
        <title>Isolation of gut microbiota from human fecal samples.</title>
        <authorList>
            <person name="Pamer E.G."/>
            <person name="Barat B."/>
            <person name="Waligurski E."/>
            <person name="Medina S."/>
            <person name="Paddock L."/>
            <person name="Mostad J."/>
        </authorList>
    </citation>
    <scope>NUCLEOTIDE SEQUENCE [LARGE SCALE GENOMIC DNA]</scope>
    <source>
        <strain evidence="11 12">DFI.1.1</strain>
    </source>
</reference>
<comment type="subcellular location">
    <subcellularLocation>
        <location evidence="1">Cell membrane</location>
        <topology evidence="1">Multi-pass membrane protein</topology>
    </subcellularLocation>
</comment>
<feature type="transmembrane region" description="Helical" evidence="8">
    <location>
        <begin position="167"/>
        <end position="196"/>
    </location>
</feature>
<sequence>MLSALRHHRRLVLAFFLLAAAFLYLAHIGSYHLIELDEGRYHRIPMEMVLSGDYLTPHFDYMPYFEKPILQYWVTALAMKIFGFKEFTGRVLPALTGFGNVLLAYVLGRSMYNGRTGLMAAIILATSALQLIVASIGVLDMALTFFVDACLVTFYLFERTEEKKYLLLFYTAMGLGMLTKGLIAIAFPVGILFWYAMLTRRPKLFLKLFYVPGILLFLAISVPWYYLVSQANPDFFYFFFIREHFLRFATKMHERFHPWYYFVPVLIAGLMPWTGFLATFFSKKGIFRAPGTLRHKQDIILLSLWAGLIYVFYSISDSKLPTYILPCWLPLSVLIAASLERCRREKSWLGHSFLINSLLCLLFTAAGVVYLMNTDFLTIADFFSHGGLLIASLLIGTAAAAWCWHKRRSFLTVFIILTVMAYGFGLGAHQIQGQIHDHQTAYTVSQDIKKLNIPDSTPIIMYDYFIPGLVYYLDRPIAAGNFTGELEFGLQHTDRTGMYYSDQELYDLWHSDKPAVIVVEKKYLEEALRVIGTAPARRITDEDYTVPLNGPAARDAAQ</sequence>
<accession>A0ABT1STP7</accession>
<feature type="transmembrane region" description="Helical" evidence="8">
    <location>
        <begin position="299"/>
        <end position="316"/>
    </location>
</feature>
<dbReference type="GO" id="GO:0016757">
    <property type="term" value="F:glycosyltransferase activity"/>
    <property type="evidence" value="ECO:0007669"/>
    <property type="project" value="UniProtKB-KW"/>
</dbReference>